<dbReference type="Proteomes" id="UP000677228">
    <property type="component" value="Unassembled WGS sequence"/>
</dbReference>
<comment type="caution">
    <text evidence="1">The sequence shown here is derived from an EMBL/GenBank/DDBJ whole genome shotgun (WGS) entry which is preliminary data.</text>
</comment>
<dbReference type="EMBL" id="CAJNOK010022221">
    <property type="protein sequence ID" value="CAF1344668.1"/>
    <property type="molecule type" value="Genomic_DNA"/>
</dbReference>
<dbReference type="PANTHER" id="PTHR46289">
    <property type="entry name" value="52 KDA REPRESSOR OF THE INHIBITOR OF THE PROTEIN KINASE-LIKE PROTEIN-RELATED"/>
    <property type="match status" value="1"/>
</dbReference>
<accession>A0A8S2F4X9</accession>
<evidence type="ECO:0000313" key="2">
    <source>
        <dbReference type="EMBL" id="CAF4155702.1"/>
    </source>
</evidence>
<evidence type="ECO:0000313" key="1">
    <source>
        <dbReference type="EMBL" id="CAF1344668.1"/>
    </source>
</evidence>
<evidence type="ECO:0000313" key="3">
    <source>
        <dbReference type="Proteomes" id="UP000677228"/>
    </source>
</evidence>
<organism evidence="1 3">
    <name type="scientific">Didymodactylos carnosus</name>
    <dbReference type="NCBI Taxonomy" id="1234261"/>
    <lineage>
        <taxon>Eukaryota</taxon>
        <taxon>Metazoa</taxon>
        <taxon>Spiralia</taxon>
        <taxon>Gnathifera</taxon>
        <taxon>Rotifera</taxon>
        <taxon>Eurotatoria</taxon>
        <taxon>Bdelloidea</taxon>
        <taxon>Philodinida</taxon>
        <taxon>Philodinidae</taxon>
        <taxon>Didymodactylos</taxon>
    </lineage>
</organism>
<name>A0A8S2F4X9_9BILA</name>
<protein>
    <recommendedName>
        <fullName evidence="4">HAT C-terminal dimerisation domain-containing protein</fullName>
    </recommendedName>
</protein>
<reference evidence="1" key="1">
    <citation type="submission" date="2021-02" db="EMBL/GenBank/DDBJ databases">
        <authorList>
            <person name="Nowell W R."/>
        </authorList>
    </citation>
    <scope>NUCLEOTIDE SEQUENCE</scope>
</reference>
<dbReference type="PANTHER" id="PTHR46289:SF17">
    <property type="entry name" value="HAT C-TERMINAL DIMERISATION DOMAIN-CONTAINING PROTEIN"/>
    <property type="match status" value="1"/>
</dbReference>
<evidence type="ECO:0008006" key="4">
    <source>
        <dbReference type="Google" id="ProtNLM"/>
    </source>
</evidence>
<sequence>MYMSAEIQNELIDICGSIIKGQILCRVIEEKKFYSIDACDEKSIRLFFGTVRTVVKFINASPKRQNMLKKAIEATTWDTRRRKLTKLVEHRWVEKHTSVLVFKQLYPGVIAVLEHLTENGDAETSANSRAYLKAIKDLDFIVSLFVISRVFAITKPYTETLQNKSCDLTQCYENIQNVALHLAELKYDQTKLDELAKELENFSSDNDIKFTISRRNKHKNVADYLKHIYETFIQVTLTELGNRFSKHQKIVVNIMHLVPSNVVEKTFSGVKQVFDFYENDLPSSGIDIITAEFELWQHKWRKTRAEERPSNVTETLNVLATIHSFYPNLNRLFELFAILPVTVATAKRSFSTMK</sequence>
<gene>
    <name evidence="1" type="ORF">OVA965_LOCUS30510</name>
    <name evidence="2" type="ORF">TMI583_LOCUS31315</name>
</gene>
<dbReference type="InterPro" id="IPR052958">
    <property type="entry name" value="IFN-induced_PKR_regulator"/>
</dbReference>
<dbReference type="AlphaFoldDB" id="A0A8S2F4X9"/>
<proteinExistence type="predicted"/>
<feature type="non-terminal residue" evidence="1">
    <location>
        <position position="354"/>
    </location>
</feature>
<dbReference type="EMBL" id="CAJOBA010043852">
    <property type="protein sequence ID" value="CAF4155702.1"/>
    <property type="molecule type" value="Genomic_DNA"/>
</dbReference>
<dbReference type="Proteomes" id="UP000682733">
    <property type="component" value="Unassembled WGS sequence"/>
</dbReference>